<evidence type="ECO:0000259" key="2">
    <source>
        <dbReference type="PROSITE" id="PS50089"/>
    </source>
</evidence>
<dbReference type="SMART" id="SM00184">
    <property type="entry name" value="RING"/>
    <property type="match status" value="1"/>
</dbReference>
<dbReference type="AlphaFoldDB" id="A0A8S1NNK4"/>
<evidence type="ECO:0000256" key="1">
    <source>
        <dbReference type="PROSITE-ProRule" id="PRU00175"/>
    </source>
</evidence>
<dbReference type="GO" id="GO:0000209">
    <property type="term" value="P:protein polyubiquitination"/>
    <property type="evidence" value="ECO:0007669"/>
    <property type="project" value="TreeGrafter"/>
</dbReference>
<feature type="domain" description="RING-type" evidence="2">
    <location>
        <begin position="26"/>
        <end position="61"/>
    </location>
</feature>
<dbReference type="PANTHER" id="PTHR46016:SF1">
    <property type="entry name" value="RING-TYPE DOMAIN-CONTAINING PROTEIN"/>
    <property type="match status" value="1"/>
</dbReference>
<gene>
    <name evidence="3" type="ORF">PSON_ATCC_30995.1.T0570103</name>
</gene>
<dbReference type="OrthoDB" id="287481at2759"/>
<dbReference type="GO" id="GO:0061630">
    <property type="term" value="F:ubiquitin protein ligase activity"/>
    <property type="evidence" value="ECO:0007669"/>
    <property type="project" value="TreeGrafter"/>
</dbReference>
<name>A0A8S1NNK4_9CILI</name>
<dbReference type="EMBL" id="CAJJDN010000057">
    <property type="protein sequence ID" value="CAD8091143.1"/>
    <property type="molecule type" value="Genomic_DNA"/>
</dbReference>
<dbReference type="PANTHER" id="PTHR46016">
    <property type="entry name" value="ZINC FINGER, RING/FYVE/PHD-TYPE"/>
    <property type="match status" value="1"/>
</dbReference>
<reference evidence="3" key="1">
    <citation type="submission" date="2021-01" db="EMBL/GenBank/DDBJ databases">
        <authorList>
            <consortium name="Genoscope - CEA"/>
            <person name="William W."/>
        </authorList>
    </citation>
    <scope>NUCLEOTIDE SEQUENCE</scope>
</reference>
<evidence type="ECO:0000313" key="4">
    <source>
        <dbReference type="Proteomes" id="UP000692954"/>
    </source>
</evidence>
<accession>A0A8S1NNK4</accession>
<evidence type="ECO:0000313" key="3">
    <source>
        <dbReference type="EMBL" id="CAD8091143.1"/>
    </source>
</evidence>
<dbReference type="PROSITE" id="PS50089">
    <property type="entry name" value="ZF_RING_2"/>
    <property type="match status" value="1"/>
</dbReference>
<dbReference type="Proteomes" id="UP000692954">
    <property type="component" value="Unassembled WGS sequence"/>
</dbReference>
<comment type="caution">
    <text evidence="3">The sequence shown here is derived from an EMBL/GenBank/DDBJ whole genome shotgun (WGS) entry which is preliminary data.</text>
</comment>
<protein>
    <recommendedName>
        <fullName evidence="2">RING-type domain-containing protein</fullName>
    </recommendedName>
</protein>
<proteinExistence type="predicted"/>
<keyword evidence="1" id="KW-0479">Metal-binding</keyword>
<dbReference type="GO" id="GO:0008270">
    <property type="term" value="F:zinc ion binding"/>
    <property type="evidence" value="ECO:0007669"/>
    <property type="project" value="UniProtKB-KW"/>
</dbReference>
<organism evidence="3 4">
    <name type="scientific">Paramecium sonneborni</name>
    <dbReference type="NCBI Taxonomy" id="65129"/>
    <lineage>
        <taxon>Eukaryota</taxon>
        <taxon>Sar</taxon>
        <taxon>Alveolata</taxon>
        <taxon>Ciliophora</taxon>
        <taxon>Intramacronucleata</taxon>
        <taxon>Oligohymenophorea</taxon>
        <taxon>Peniculida</taxon>
        <taxon>Parameciidae</taxon>
        <taxon>Paramecium</taxon>
    </lineage>
</organism>
<sequence>MQTQKYRINQRSVLLQTNEEEKELDCSICLDVIFEPVIIDCKMHTFCQNCILNQHQCPLCRKEICEVRPNIQMSQKLQNWLCKCPLGCGQISYDELYSHQLVCQNLSKSQQIIVETLVKIKNEMIKILDKEINVHLKHDHRQIFDDFLKNWEWLPYKNEDWKWWWWSHTAWWKNKACEQCNKLWHKYEDDIQEYETLRINLLNQLQ</sequence>
<keyword evidence="1" id="KW-0862">Zinc</keyword>
<keyword evidence="4" id="KW-1185">Reference proteome</keyword>
<dbReference type="InterPro" id="IPR001841">
    <property type="entry name" value="Znf_RING"/>
</dbReference>
<dbReference type="GO" id="GO:0006511">
    <property type="term" value="P:ubiquitin-dependent protein catabolic process"/>
    <property type="evidence" value="ECO:0007669"/>
    <property type="project" value="TreeGrafter"/>
</dbReference>
<keyword evidence="1" id="KW-0863">Zinc-finger</keyword>
<dbReference type="InterPro" id="IPR051438">
    <property type="entry name" value="RNF_E3_ubiq-protein_ligase"/>
</dbReference>